<dbReference type="CDD" id="cd16936">
    <property type="entry name" value="HATPase_RsbW-like"/>
    <property type="match status" value="1"/>
</dbReference>
<accession>A0ABP8UAN5</accession>
<keyword evidence="1" id="KW-0808">Transferase</keyword>
<keyword evidence="1" id="KW-0723">Serine/threonine-protein kinase</keyword>
<dbReference type="Proteomes" id="UP001501442">
    <property type="component" value="Unassembled WGS sequence"/>
</dbReference>
<dbReference type="Gene3D" id="3.30.565.10">
    <property type="entry name" value="Histidine kinase-like ATPase, C-terminal domain"/>
    <property type="match status" value="1"/>
</dbReference>
<dbReference type="SUPFAM" id="SSF55874">
    <property type="entry name" value="ATPase domain of HSP90 chaperone/DNA topoisomerase II/histidine kinase"/>
    <property type="match status" value="1"/>
</dbReference>
<protein>
    <recommendedName>
        <fullName evidence="2">Histidine kinase/HSP90-like ATPase domain-containing protein</fullName>
    </recommendedName>
</protein>
<dbReference type="PANTHER" id="PTHR35526">
    <property type="entry name" value="ANTI-SIGMA-F FACTOR RSBW-RELATED"/>
    <property type="match status" value="1"/>
</dbReference>
<comment type="caution">
    <text evidence="3">The sequence shown here is derived from an EMBL/GenBank/DDBJ whole genome shotgun (WGS) entry which is preliminary data.</text>
</comment>
<feature type="domain" description="Histidine kinase/HSP90-like ATPase" evidence="2">
    <location>
        <begin position="4"/>
        <end position="127"/>
    </location>
</feature>
<organism evidence="3 4">
    <name type="scientific">Actinoallomurus vinaceus</name>
    <dbReference type="NCBI Taxonomy" id="1080074"/>
    <lineage>
        <taxon>Bacteria</taxon>
        <taxon>Bacillati</taxon>
        <taxon>Actinomycetota</taxon>
        <taxon>Actinomycetes</taxon>
        <taxon>Streptosporangiales</taxon>
        <taxon>Thermomonosporaceae</taxon>
        <taxon>Actinoallomurus</taxon>
    </lineage>
</organism>
<name>A0ABP8UAN5_9ACTN</name>
<evidence type="ECO:0000313" key="4">
    <source>
        <dbReference type="Proteomes" id="UP001501442"/>
    </source>
</evidence>
<dbReference type="PANTHER" id="PTHR35526:SF3">
    <property type="entry name" value="ANTI-SIGMA-F FACTOR RSBW"/>
    <property type="match status" value="1"/>
</dbReference>
<evidence type="ECO:0000256" key="1">
    <source>
        <dbReference type="ARBA" id="ARBA00022527"/>
    </source>
</evidence>
<gene>
    <name evidence="3" type="ORF">GCM10023196_032300</name>
</gene>
<dbReference type="InterPro" id="IPR050267">
    <property type="entry name" value="Anti-sigma-factor_SerPK"/>
</dbReference>
<evidence type="ECO:0000313" key="3">
    <source>
        <dbReference type="EMBL" id="GAA4625978.1"/>
    </source>
</evidence>
<dbReference type="InterPro" id="IPR036890">
    <property type="entry name" value="HATPase_C_sf"/>
</dbReference>
<dbReference type="RefSeq" id="WP_345431619.1">
    <property type="nucleotide sequence ID" value="NZ_BAABHK010000004.1"/>
</dbReference>
<dbReference type="EMBL" id="BAABHK010000004">
    <property type="protein sequence ID" value="GAA4625978.1"/>
    <property type="molecule type" value="Genomic_DNA"/>
</dbReference>
<sequence length="134" mass="14785">MLIAALPSAAGRARAYTRWALRTWRLETMIETAELLVSELVTNAVKATGGLNGSLRAGRSETGSSIYLCLSTFSEKLLIEVWDRSDESPHRRTASDDDENGRGLVLVQALSKDWGYETLHSGGKIVWCECLILE</sequence>
<keyword evidence="1" id="KW-0418">Kinase</keyword>
<keyword evidence="4" id="KW-1185">Reference proteome</keyword>
<evidence type="ECO:0000259" key="2">
    <source>
        <dbReference type="Pfam" id="PF13581"/>
    </source>
</evidence>
<reference evidence="4" key="1">
    <citation type="journal article" date="2019" name="Int. J. Syst. Evol. Microbiol.">
        <title>The Global Catalogue of Microorganisms (GCM) 10K type strain sequencing project: providing services to taxonomists for standard genome sequencing and annotation.</title>
        <authorList>
            <consortium name="The Broad Institute Genomics Platform"/>
            <consortium name="The Broad Institute Genome Sequencing Center for Infectious Disease"/>
            <person name="Wu L."/>
            <person name="Ma J."/>
        </authorList>
    </citation>
    <scope>NUCLEOTIDE SEQUENCE [LARGE SCALE GENOMIC DNA]</scope>
    <source>
        <strain evidence="4">JCM 17939</strain>
    </source>
</reference>
<dbReference type="Pfam" id="PF13581">
    <property type="entry name" value="HATPase_c_2"/>
    <property type="match status" value="1"/>
</dbReference>
<dbReference type="InterPro" id="IPR003594">
    <property type="entry name" value="HATPase_dom"/>
</dbReference>
<proteinExistence type="predicted"/>